<proteinExistence type="predicted"/>
<dbReference type="PANTHER" id="PTHR19331">
    <property type="entry name" value="SCAVENGER RECEPTOR DOMAIN-CONTAINING"/>
    <property type="match status" value="1"/>
</dbReference>
<reference evidence="8" key="3">
    <citation type="journal article" date="2014" name="Nature">
        <title>Elephant shark genome provides unique insights into gnathostome evolution.</title>
        <authorList>
            <consortium name="International Elephant Shark Genome Sequencing Consortium"/>
            <person name="Venkatesh B."/>
            <person name="Lee A.P."/>
            <person name="Ravi V."/>
            <person name="Maurya A.K."/>
            <person name="Lian M.M."/>
            <person name="Swann J.B."/>
            <person name="Ohta Y."/>
            <person name="Flajnik M.F."/>
            <person name="Sutoh Y."/>
            <person name="Kasahara M."/>
            <person name="Hoon S."/>
            <person name="Gangu V."/>
            <person name="Roy S.W."/>
            <person name="Irimia M."/>
            <person name="Korzh V."/>
            <person name="Kondrychyn I."/>
            <person name="Lim Z.W."/>
            <person name="Tay B.H."/>
            <person name="Tohari S."/>
            <person name="Kong K.W."/>
            <person name="Ho S."/>
            <person name="Lorente-Galdos B."/>
            <person name="Quilez J."/>
            <person name="Marques-Bonet T."/>
            <person name="Raney B.J."/>
            <person name="Ingham P.W."/>
            <person name="Tay A."/>
            <person name="Hillier L.W."/>
            <person name="Minx P."/>
            <person name="Boehm T."/>
            <person name="Wilson R.K."/>
            <person name="Brenner S."/>
            <person name="Warren W.C."/>
        </authorList>
    </citation>
    <scope>NUCLEOTIDE SEQUENCE [LARGE SCALE GENOMIC DNA]</scope>
</reference>
<dbReference type="PROSITE" id="PS50287">
    <property type="entry name" value="SRCR_2"/>
    <property type="match status" value="1"/>
</dbReference>
<reference evidence="7" key="4">
    <citation type="submission" date="2025-08" db="UniProtKB">
        <authorList>
            <consortium name="Ensembl"/>
        </authorList>
    </citation>
    <scope>IDENTIFICATION</scope>
</reference>
<feature type="domain" description="SRCR" evidence="6">
    <location>
        <begin position="12"/>
        <end position="113"/>
    </location>
</feature>
<dbReference type="FunFam" id="3.10.250.10:FF:000009">
    <property type="entry name" value="WC1"/>
    <property type="match status" value="1"/>
</dbReference>
<reference evidence="8" key="1">
    <citation type="journal article" date="2006" name="Science">
        <title>Ancient noncoding elements conserved in the human genome.</title>
        <authorList>
            <person name="Venkatesh B."/>
            <person name="Kirkness E.F."/>
            <person name="Loh Y.H."/>
            <person name="Halpern A.L."/>
            <person name="Lee A.P."/>
            <person name="Johnson J."/>
            <person name="Dandona N."/>
            <person name="Viswanathan L.D."/>
            <person name="Tay A."/>
            <person name="Venter J.C."/>
            <person name="Strausberg R.L."/>
            <person name="Brenner S."/>
        </authorList>
    </citation>
    <scope>NUCLEOTIDE SEQUENCE [LARGE SCALE GENOMIC DNA]</scope>
</reference>
<reference evidence="7" key="5">
    <citation type="submission" date="2025-09" db="UniProtKB">
        <authorList>
            <consortium name="Ensembl"/>
        </authorList>
    </citation>
    <scope>IDENTIFICATION</scope>
</reference>
<dbReference type="Ensembl" id="ENSCMIT00000033343.1">
    <property type="protein sequence ID" value="ENSCMIP00000032839.1"/>
    <property type="gene ID" value="ENSCMIG00000014036.1"/>
</dbReference>
<keyword evidence="8" id="KW-1185">Reference proteome</keyword>
<dbReference type="InterPro" id="IPR036772">
    <property type="entry name" value="SRCR-like_dom_sf"/>
</dbReference>
<dbReference type="SMART" id="SM00202">
    <property type="entry name" value="SR"/>
    <property type="match status" value="1"/>
</dbReference>
<dbReference type="Pfam" id="PF00530">
    <property type="entry name" value="SRCR"/>
    <property type="match status" value="1"/>
</dbReference>
<evidence type="ECO:0000256" key="3">
    <source>
        <dbReference type="ARBA" id="ARBA00023157"/>
    </source>
</evidence>
<dbReference type="InParanoid" id="A0A4W3IQW5"/>
<comment type="caution">
    <text evidence="4">Lacks conserved residue(s) required for the propagation of feature annotation.</text>
</comment>
<feature type="chain" id="PRO_5021279915" description="SRCR domain-containing protein" evidence="5">
    <location>
        <begin position="18"/>
        <end position="163"/>
    </location>
</feature>
<dbReference type="STRING" id="7868.ENSCMIP00000032839"/>
<feature type="signal peptide" evidence="5">
    <location>
        <begin position="1"/>
        <end position="17"/>
    </location>
</feature>
<accession>A0A4W3IQW5</accession>
<dbReference type="SUPFAM" id="SSF56487">
    <property type="entry name" value="SRCR-like"/>
    <property type="match status" value="1"/>
</dbReference>
<dbReference type="PRINTS" id="PR00258">
    <property type="entry name" value="SPERACTRCPTR"/>
</dbReference>
<evidence type="ECO:0000256" key="5">
    <source>
        <dbReference type="SAM" id="SignalP"/>
    </source>
</evidence>
<dbReference type="GO" id="GO:0016020">
    <property type="term" value="C:membrane"/>
    <property type="evidence" value="ECO:0007669"/>
    <property type="project" value="InterPro"/>
</dbReference>
<dbReference type="GeneTree" id="ENSGT00940000163299"/>
<dbReference type="InterPro" id="IPR001190">
    <property type="entry name" value="SRCR"/>
</dbReference>
<evidence type="ECO:0000256" key="1">
    <source>
        <dbReference type="ARBA" id="ARBA00022729"/>
    </source>
</evidence>
<evidence type="ECO:0000256" key="4">
    <source>
        <dbReference type="PROSITE-ProRule" id="PRU00196"/>
    </source>
</evidence>
<organism evidence="7 8">
    <name type="scientific">Callorhinchus milii</name>
    <name type="common">Ghost shark</name>
    <dbReference type="NCBI Taxonomy" id="7868"/>
    <lineage>
        <taxon>Eukaryota</taxon>
        <taxon>Metazoa</taxon>
        <taxon>Chordata</taxon>
        <taxon>Craniata</taxon>
        <taxon>Vertebrata</taxon>
        <taxon>Chondrichthyes</taxon>
        <taxon>Holocephali</taxon>
        <taxon>Chimaeriformes</taxon>
        <taxon>Callorhinchidae</taxon>
        <taxon>Callorhinchus</taxon>
    </lineage>
</organism>
<sequence length="163" mass="17369">CKCKLVLLVESVRLVNSGSPCAGRVEVYHRGQWGTVDGFGGWDMKAAAVVCKELGCGIALSARRGAHFGKGSRFIVAYNVQCRGSEAALSDCPSGKWNHYSWPHSYDVGVICSGSTRRRNIGDVSIGWISPGGSERWLTTGVCKPTSLAGERLRPLALVITGG</sequence>
<evidence type="ECO:0000313" key="8">
    <source>
        <dbReference type="Proteomes" id="UP000314986"/>
    </source>
</evidence>
<feature type="disulfide bond" evidence="4">
    <location>
        <begin position="51"/>
        <end position="112"/>
    </location>
</feature>
<dbReference type="PANTHER" id="PTHR19331:SF487">
    <property type="entry name" value="SOLUBLE SCAVENGER RECEPTOR CYSTEINE-RICH DOMAIN-CONTAINING PROTEIN SSC5D"/>
    <property type="match status" value="1"/>
</dbReference>
<name>A0A4W3IQW5_CALMI</name>
<dbReference type="Proteomes" id="UP000314986">
    <property type="component" value="Unassembled WGS sequence"/>
</dbReference>
<dbReference type="Gene3D" id="3.10.250.10">
    <property type="entry name" value="SRCR-like domain"/>
    <property type="match status" value="1"/>
</dbReference>
<evidence type="ECO:0000259" key="6">
    <source>
        <dbReference type="PROSITE" id="PS50287"/>
    </source>
</evidence>
<evidence type="ECO:0000256" key="2">
    <source>
        <dbReference type="ARBA" id="ARBA00022737"/>
    </source>
</evidence>
<keyword evidence="3 4" id="KW-1015">Disulfide bond</keyword>
<evidence type="ECO:0000313" key="7">
    <source>
        <dbReference type="Ensembl" id="ENSCMIP00000032839.1"/>
    </source>
</evidence>
<feature type="disulfide bond" evidence="4">
    <location>
        <begin position="82"/>
        <end position="92"/>
    </location>
</feature>
<keyword evidence="2" id="KW-0677">Repeat</keyword>
<keyword evidence="1 5" id="KW-0732">Signal</keyword>
<dbReference type="AlphaFoldDB" id="A0A4W3IQW5"/>
<reference evidence="8" key="2">
    <citation type="journal article" date="2007" name="PLoS Biol.">
        <title>Survey sequencing and comparative analysis of the elephant shark (Callorhinchus milii) genome.</title>
        <authorList>
            <person name="Venkatesh B."/>
            <person name="Kirkness E.F."/>
            <person name="Loh Y.H."/>
            <person name="Halpern A.L."/>
            <person name="Lee A.P."/>
            <person name="Johnson J."/>
            <person name="Dandona N."/>
            <person name="Viswanathan L.D."/>
            <person name="Tay A."/>
            <person name="Venter J.C."/>
            <person name="Strausberg R.L."/>
            <person name="Brenner S."/>
        </authorList>
    </citation>
    <scope>NUCLEOTIDE SEQUENCE [LARGE SCALE GENOMIC DNA]</scope>
</reference>
<protein>
    <recommendedName>
        <fullName evidence="6">SRCR domain-containing protein</fullName>
    </recommendedName>
</protein>